<dbReference type="SMART" id="SM00220">
    <property type="entry name" value="S_TKc"/>
    <property type="match status" value="1"/>
</dbReference>
<keyword evidence="2 5" id="KW-0547">Nucleotide-binding</keyword>
<organism evidence="8 9">
    <name type="scientific">Naegleria fowleri</name>
    <name type="common">Brain eating amoeba</name>
    <dbReference type="NCBI Taxonomy" id="5763"/>
    <lineage>
        <taxon>Eukaryota</taxon>
        <taxon>Discoba</taxon>
        <taxon>Heterolobosea</taxon>
        <taxon>Tetramitia</taxon>
        <taxon>Eutetramitia</taxon>
        <taxon>Vahlkampfiidae</taxon>
        <taxon>Naegleria</taxon>
    </lineage>
</organism>
<accession>A0A6A5BT98</accession>
<proteinExistence type="predicted"/>
<gene>
    <name evidence="8" type="ORF">FDP41_002236</name>
</gene>
<comment type="caution">
    <text evidence="8">The sequence shown here is derived from an EMBL/GenBank/DDBJ whole genome shotgun (WGS) entry which is preliminary data.</text>
</comment>
<name>A0A6A5BT98_NAEFO</name>
<dbReference type="VEuPathDB" id="AmoebaDB:NfTy_043170"/>
<feature type="compositionally biased region" description="Pro residues" evidence="6">
    <location>
        <begin position="46"/>
        <end position="55"/>
    </location>
</feature>
<dbReference type="InterPro" id="IPR000719">
    <property type="entry name" value="Prot_kinase_dom"/>
</dbReference>
<evidence type="ECO:0000256" key="6">
    <source>
        <dbReference type="SAM" id="MobiDB-lite"/>
    </source>
</evidence>
<dbReference type="Gene3D" id="1.10.510.10">
    <property type="entry name" value="Transferase(Phosphotransferase) domain 1"/>
    <property type="match status" value="1"/>
</dbReference>
<evidence type="ECO:0000256" key="1">
    <source>
        <dbReference type="ARBA" id="ARBA00022679"/>
    </source>
</evidence>
<feature type="domain" description="Protein kinase" evidence="7">
    <location>
        <begin position="451"/>
        <end position="741"/>
    </location>
</feature>
<dbReference type="SUPFAM" id="SSF56112">
    <property type="entry name" value="Protein kinase-like (PK-like)"/>
    <property type="match status" value="1"/>
</dbReference>
<keyword evidence="9" id="KW-1185">Reference proteome</keyword>
<evidence type="ECO:0000256" key="5">
    <source>
        <dbReference type="PROSITE-ProRule" id="PRU10141"/>
    </source>
</evidence>
<dbReference type="AlphaFoldDB" id="A0A6A5BT98"/>
<dbReference type="Pfam" id="PF14381">
    <property type="entry name" value="EDR1_CTR1_ARMC3_pept"/>
    <property type="match status" value="1"/>
</dbReference>
<dbReference type="EMBL" id="VFQX01000029">
    <property type="protein sequence ID" value="KAF0978416.1"/>
    <property type="molecule type" value="Genomic_DNA"/>
</dbReference>
<dbReference type="GO" id="GO:0004672">
    <property type="term" value="F:protein kinase activity"/>
    <property type="evidence" value="ECO:0007669"/>
    <property type="project" value="InterPro"/>
</dbReference>
<keyword evidence="1" id="KW-0808">Transferase</keyword>
<dbReference type="GO" id="GO:0005634">
    <property type="term" value="C:nucleus"/>
    <property type="evidence" value="ECO:0007669"/>
    <property type="project" value="TreeGrafter"/>
</dbReference>
<feature type="region of interest" description="Disordered" evidence="6">
    <location>
        <begin position="1"/>
        <end position="114"/>
    </location>
</feature>
<dbReference type="Pfam" id="PF00069">
    <property type="entry name" value="Pkinase"/>
    <property type="match status" value="1"/>
</dbReference>
<dbReference type="InterPro" id="IPR017441">
    <property type="entry name" value="Protein_kinase_ATP_BS"/>
</dbReference>
<dbReference type="VEuPathDB" id="AmoebaDB:NF0105310"/>
<evidence type="ECO:0000256" key="4">
    <source>
        <dbReference type="ARBA" id="ARBA00022840"/>
    </source>
</evidence>
<sequence length="762" mass="87506">MSQGSPFHPLPNGRCFPEQSPPPQQQLNLAFPFRTGESPPWDLFPNQPPPPPTQPQQPSSSQQQVPSTRPSSLHQKPAKKQKRPQNSKNSKNSSSKPVQHKNVHHHNSSMNSEKDKILKKMNALIDEISVAEQHAQSIYSCVSLFEVKTCIESNFSQIDSFSKIDLYLVAETLCGKTKSYFEKFMTNVNPEMYFILKSFVYFTNQIKYFLLKGDEVSKYRKQGLLEYDDHISNEKRTKIFLDGGRDHESGSSKREIIVVNEAKDSKLKELLMDLSTSLQLKFPNVKSRGLSGSELKRFYAYISEFVSSCMGGYSPNIADFSSTHISNLAKQRKSKFIFIGDVRFGVCRHRSILFKYICDYLFMDGFKDIRCRLVRGTCSGGNHAWNIVSIVDTKSNSATLPDLYLVDIMRYPGRLYSVNSVDADMYKQQSFGSIGGHSQKGFATDLSKLQYKEKKLLGRGASGKVFSCVVYIPEKGETVCAVKKVPLTFDNNCNFERELKLLNYLSHPNIIQLYHATLIKNNHGEHCIHMFMELMDCNARKFINDFKANYMIHPKYYVYELLFFLSNVANGLNYLHLRGIVHRDVKPENIAIKYYRHSPHTIKDVKLVDFDVANIVHNSKTICGTRGYCDPQLFSTSLNQIVAKPSLDCFSFGILLAEFFMEYSPTVFFNSSDSFDQGYEKFQKHYSPQNIQFTITKSSKYNCIPPKYRDSLSQMILNCIQTDLTKRPTMQQIASELENYLLKNFIIRAEEEWQQLQRPKQQ</sequence>
<dbReference type="GO" id="GO:0005737">
    <property type="term" value="C:cytoplasm"/>
    <property type="evidence" value="ECO:0007669"/>
    <property type="project" value="TreeGrafter"/>
</dbReference>
<dbReference type="OrthoDB" id="7537227at2759"/>
<dbReference type="Gene3D" id="3.30.200.20">
    <property type="entry name" value="Phosphorylase Kinase, domain 1"/>
    <property type="match status" value="1"/>
</dbReference>
<keyword evidence="4 5" id="KW-0067">ATP-binding</keyword>
<reference evidence="8 9" key="1">
    <citation type="journal article" date="2019" name="Sci. Rep.">
        <title>Nanopore sequencing improves the draft genome of the human pathogenic amoeba Naegleria fowleri.</title>
        <authorList>
            <person name="Liechti N."/>
            <person name="Schurch N."/>
            <person name="Bruggmann R."/>
            <person name="Wittwer M."/>
        </authorList>
    </citation>
    <scope>NUCLEOTIDE SEQUENCE [LARGE SCALE GENOMIC DNA]</scope>
    <source>
        <strain evidence="8 9">ATCC 30894</strain>
    </source>
</reference>
<feature type="compositionally biased region" description="Low complexity" evidence="6">
    <location>
        <begin position="86"/>
        <end position="96"/>
    </location>
</feature>
<evidence type="ECO:0000256" key="2">
    <source>
        <dbReference type="ARBA" id="ARBA00022741"/>
    </source>
</evidence>
<feature type="compositionally biased region" description="Basic residues" evidence="6">
    <location>
        <begin position="76"/>
        <end position="85"/>
    </location>
</feature>
<dbReference type="InterPro" id="IPR050339">
    <property type="entry name" value="CC_SR_Kinase"/>
</dbReference>
<feature type="compositionally biased region" description="Basic residues" evidence="6">
    <location>
        <begin position="98"/>
        <end position="107"/>
    </location>
</feature>
<dbReference type="PROSITE" id="PS00107">
    <property type="entry name" value="PROTEIN_KINASE_ATP"/>
    <property type="match status" value="1"/>
</dbReference>
<evidence type="ECO:0000259" key="7">
    <source>
        <dbReference type="PROSITE" id="PS50011"/>
    </source>
</evidence>
<evidence type="ECO:0000313" key="9">
    <source>
        <dbReference type="Proteomes" id="UP000444721"/>
    </source>
</evidence>
<keyword evidence="3" id="KW-0418">Kinase</keyword>
<dbReference type="PANTHER" id="PTHR11042">
    <property type="entry name" value="EUKARYOTIC TRANSLATION INITIATION FACTOR 2-ALPHA KINASE EIF2-ALPHA KINASE -RELATED"/>
    <property type="match status" value="1"/>
</dbReference>
<dbReference type="Proteomes" id="UP000444721">
    <property type="component" value="Unassembled WGS sequence"/>
</dbReference>
<feature type="binding site" evidence="5">
    <location>
        <position position="484"/>
    </location>
    <ligand>
        <name>ATP</name>
        <dbReference type="ChEBI" id="CHEBI:30616"/>
    </ligand>
</feature>
<dbReference type="GeneID" id="68109454"/>
<feature type="compositionally biased region" description="Low complexity" evidence="6">
    <location>
        <begin position="56"/>
        <end position="72"/>
    </location>
</feature>
<dbReference type="OMA" id="CNARKFI"/>
<dbReference type="VEuPathDB" id="AmoebaDB:FDP41_002236"/>
<dbReference type="RefSeq" id="XP_044563129.1">
    <property type="nucleotide sequence ID" value="XM_044705408.1"/>
</dbReference>
<dbReference type="InterPro" id="IPR011009">
    <property type="entry name" value="Kinase-like_dom_sf"/>
</dbReference>
<dbReference type="PROSITE" id="PS50011">
    <property type="entry name" value="PROTEIN_KINASE_DOM"/>
    <property type="match status" value="1"/>
</dbReference>
<dbReference type="InterPro" id="IPR055164">
    <property type="entry name" value="EDR1/CTR1/ARMC3-like_pept-like"/>
</dbReference>
<evidence type="ECO:0000256" key="3">
    <source>
        <dbReference type="ARBA" id="ARBA00022777"/>
    </source>
</evidence>
<protein>
    <recommendedName>
        <fullName evidence="7">Protein kinase domain-containing protein</fullName>
    </recommendedName>
</protein>
<dbReference type="GO" id="GO:0005524">
    <property type="term" value="F:ATP binding"/>
    <property type="evidence" value="ECO:0007669"/>
    <property type="project" value="UniProtKB-UniRule"/>
</dbReference>
<evidence type="ECO:0000313" key="8">
    <source>
        <dbReference type="EMBL" id="KAF0978416.1"/>
    </source>
</evidence>